<evidence type="ECO:0000313" key="9">
    <source>
        <dbReference type="EMBL" id="BBO72386.1"/>
    </source>
</evidence>
<evidence type="ECO:0000256" key="7">
    <source>
        <dbReference type="ARBA" id="ARBA00048616"/>
    </source>
</evidence>
<dbReference type="OrthoDB" id="9805398at2"/>
<evidence type="ECO:0000256" key="5">
    <source>
        <dbReference type="ARBA" id="ARBA00030699"/>
    </source>
</evidence>
<reference evidence="9 10" key="1">
    <citation type="submission" date="2019-11" db="EMBL/GenBank/DDBJ databases">
        <title>Comparative genomics of hydrocarbon-degrading Desulfosarcina strains.</title>
        <authorList>
            <person name="Watanabe M."/>
            <person name="Kojima H."/>
            <person name="Fukui M."/>
        </authorList>
    </citation>
    <scope>NUCLEOTIDE SEQUENCE [LARGE SCALE GENOMIC DNA]</scope>
    <source>
        <strain evidence="9 10">PL12</strain>
    </source>
</reference>
<dbReference type="EMBL" id="AP021874">
    <property type="protein sequence ID" value="BBO72386.1"/>
    <property type="molecule type" value="Genomic_DNA"/>
</dbReference>
<dbReference type="GO" id="GO:0003920">
    <property type="term" value="F:GMP reductase activity"/>
    <property type="evidence" value="ECO:0007669"/>
    <property type="project" value="UniProtKB-EC"/>
</dbReference>
<keyword evidence="4" id="KW-0560">Oxidoreductase</keyword>
<dbReference type="InterPro" id="IPR050139">
    <property type="entry name" value="GMP_reductase"/>
</dbReference>
<dbReference type="PROSITE" id="PS00487">
    <property type="entry name" value="IMP_DH_GMP_RED"/>
    <property type="match status" value="1"/>
</dbReference>
<keyword evidence="10" id="KW-1185">Reference proteome</keyword>
<dbReference type="InterPro" id="IPR001093">
    <property type="entry name" value="IMP_DH_GMPRt"/>
</dbReference>
<evidence type="ECO:0000256" key="4">
    <source>
        <dbReference type="ARBA" id="ARBA00023002"/>
    </source>
</evidence>
<accession>A0A5K7YSR8</accession>
<dbReference type="EC" id="1.7.1.7" evidence="1"/>
<gene>
    <name evidence="9" type="ORF">DSCA_63160</name>
</gene>
<dbReference type="InterPro" id="IPR013785">
    <property type="entry name" value="Aldolase_TIM"/>
</dbReference>
<evidence type="ECO:0000256" key="6">
    <source>
        <dbReference type="ARBA" id="ARBA00037691"/>
    </source>
</evidence>
<organism evidence="9 10">
    <name type="scientific">Desulfosarcina alkanivorans</name>
    <dbReference type="NCBI Taxonomy" id="571177"/>
    <lineage>
        <taxon>Bacteria</taxon>
        <taxon>Pseudomonadati</taxon>
        <taxon>Thermodesulfobacteriota</taxon>
        <taxon>Desulfobacteria</taxon>
        <taxon>Desulfobacterales</taxon>
        <taxon>Desulfosarcinaceae</taxon>
        <taxon>Desulfosarcina</taxon>
    </lineage>
</organism>
<dbReference type="Proteomes" id="UP000427906">
    <property type="component" value="Chromosome"/>
</dbReference>
<evidence type="ECO:0000256" key="2">
    <source>
        <dbReference type="ARBA" id="ARBA00015800"/>
    </source>
</evidence>
<dbReference type="InterPro" id="IPR015875">
    <property type="entry name" value="IMP_DH/GMP_Rdtase_CS"/>
</dbReference>
<dbReference type="KEGG" id="dalk:DSCA_63160"/>
<dbReference type="Gene3D" id="3.20.20.70">
    <property type="entry name" value="Aldolase class I"/>
    <property type="match status" value="1"/>
</dbReference>
<dbReference type="PANTHER" id="PTHR43170:SF5">
    <property type="entry name" value="GMP REDUCTASE"/>
    <property type="match status" value="1"/>
</dbReference>
<evidence type="ECO:0000313" key="10">
    <source>
        <dbReference type="Proteomes" id="UP000427906"/>
    </source>
</evidence>
<dbReference type="CDD" id="cd00381">
    <property type="entry name" value="IMPDH"/>
    <property type="match status" value="1"/>
</dbReference>
<dbReference type="RefSeq" id="WP_155320090.1">
    <property type="nucleotide sequence ID" value="NZ_AP021874.1"/>
</dbReference>
<dbReference type="Pfam" id="PF00478">
    <property type="entry name" value="IMPDH"/>
    <property type="match status" value="1"/>
</dbReference>
<evidence type="ECO:0000256" key="3">
    <source>
        <dbReference type="ARBA" id="ARBA00022857"/>
    </source>
</evidence>
<name>A0A5K7YSR8_9BACT</name>
<dbReference type="SMART" id="SM01240">
    <property type="entry name" value="IMPDH"/>
    <property type="match status" value="1"/>
</dbReference>
<sequence>MTDAITYDDVLLVPSYNHWESRKIVDTAMTDKTGKLNLQIPVMTANMDTITESAMADFIGAKGGVGVIHRFMPIQDNVDIFKACAHKAFVSIGCSADDMARAEALRDAGADLFCIDVAHAHARYVGKTLKAIRDMLGKEACIMAGNVATYAGADYLASLSADIIKVGIGGGSVCTTRIKTGFGVPNLTAIRNSARVDRSIVADGGIRAPGDIVKALAFGADFVMIGSMLAGSRPTPGPVIRRKKGDGEDVLVKSYRGMASSEVQDKYHGGMAEWKTAEGVSVDVPYCESEEAIVADIIGGLRSGLTYGGAATIRELQRKLDFIRITPAGRSESLAHRTL</sequence>
<dbReference type="PANTHER" id="PTHR43170">
    <property type="entry name" value="GMP REDUCTASE"/>
    <property type="match status" value="1"/>
</dbReference>
<comment type="function">
    <text evidence="6">Catalyzes the irreversible NADPH-dependent deamination of GMP to IMP. It functions in the conversion of nucleobase, nucleoside and nucleotide derivatives of G to A nucleotides, and in maintaining the intracellular balance of A and G nucleotides.</text>
</comment>
<dbReference type="SUPFAM" id="SSF51412">
    <property type="entry name" value="Inosine monophosphate dehydrogenase (IMPDH)"/>
    <property type="match status" value="1"/>
</dbReference>
<feature type="domain" description="IMP dehydrogenase/GMP reductase" evidence="8">
    <location>
        <begin position="4"/>
        <end position="336"/>
    </location>
</feature>
<protein>
    <recommendedName>
        <fullName evidence="2">GMP reductase</fullName>
        <ecNumber evidence="1">1.7.1.7</ecNumber>
    </recommendedName>
    <alternativeName>
        <fullName evidence="5">Guanosine 5'-monophosphate oxidoreductase</fullName>
    </alternativeName>
</protein>
<keyword evidence="3" id="KW-0521">NADP</keyword>
<dbReference type="AlphaFoldDB" id="A0A5K7YSR8"/>
<proteinExistence type="predicted"/>
<evidence type="ECO:0000256" key="1">
    <source>
        <dbReference type="ARBA" id="ARBA00012678"/>
    </source>
</evidence>
<evidence type="ECO:0000259" key="8">
    <source>
        <dbReference type="Pfam" id="PF00478"/>
    </source>
</evidence>
<comment type="catalytic activity">
    <reaction evidence="7">
        <text>IMP + NH4(+) + NADP(+) = GMP + NADPH + 2 H(+)</text>
        <dbReference type="Rhea" id="RHEA:17185"/>
        <dbReference type="ChEBI" id="CHEBI:15378"/>
        <dbReference type="ChEBI" id="CHEBI:28938"/>
        <dbReference type="ChEBI" id="CHEBI:57783"/>
        <dbReference type="ChEBI" id="CHEBI:58053"/>
        <dbReference type="ChEBI" id="CHEBI:58115"/>
        <dbReference type="ChEBI" id="CHEBI:58349"/>
        <dbReference type="EC" id="1.7.1.7"/>
    </reaction>
</comment>